<evidence type="ECO:0000313" key="1">
    <source>
        <dbReference type="EMBL" id="GAA1968685.1"/>
    </source>
</evidence>
<comment type="caution">
    <text evidence="1">The sequence shown here is derived from an EMBL/GenBank/DDBJ whole genome shotgun (WGS) entry which is preliminary data.</text>
</comment>
<dbReference type="EMBL" id="BAAANN010000019">
    <property type="protein sequence ID" value="GAA1968685.1"/>
    <property type="molecule type" value="Genomic_DNA"/>
</dbReference>
<sequence length="154" mass="16946">MTEPNASASIDVAAPPLQVYALVSDPSALADCAEEYDGHQWLGGATAPAKGARFRGRNRLGARRWSTVSTITDADEGRRFAFDVSSIGLSISRWQYDIEPAGDGVRLTESTWDRRPGWLRAITGLVTGVRHRDPHNRANIETTLRRIKDTAERA</sequence>
<reference evidence="1 2" key="1">
    <citation type="journal article" date="2019" name="Int. J. Syst. Evol. Microbiol.">
        <title>The Global Catalogue of Microorganisms (GCM) 10K type strain sequencing project: providing services to taxonomists for standard genome sequencing and annotation.</title>
        <authorList>
            <consortium name="The Broad Institute Genomics Platform"/>
            <consortium name="The Broad Institute Genome Sequencing Center for Infectious Disease"/>
            <person name="Wu L."/>
            <person name="Ma J."/>
        </authorList>
    </citation>
    <scope>NUCLEOTIDE SEQUENCE [LARGE SCALE GENOMIC DNA]</scope>
    <source>
        <strain evidence="1 2">JCM 14545</strain>
    </source>
</reference>
<dbReference type="Gene3D" id="3.30.530.20">
    <property type="match status" value="1"/>
</dbReference>
<name>A0ABN2RGC7_9PSEU</name>
<organism evidence="1 2">
    <name type="scientific">Amycolatopsis minnesotensis</name>
    <dbReference type="NCBI Taxonomy" id="337894"/>
    <lineage>
        <taxon>Bacteria</taxon>
        <taxon>Bacillati</taxon>
        <taxon>Actinomycetota</taxon>
        <taxon>Actinomycetes</taxon>
        <taxon>Pseudonocardiales</taxon>
        <taxon>Pseudonocardiaceae</taxon>
        <taxon>Amycolatopsis</taxon>
    </lineage>
</organism>
<gene>
    <name evidence="1" type="ORF">GCM10009754_47160</name>
</gene>
<proteinExistence type="predicted"/>
<evidence type="ECO:0000313" key="2">
    <source>
        <dbReference type="Proteomes" id="UP001501116"/>
    </source>
</evidence>
<dbReference type="SUPFAM" id="SSF55961">
    <property type="entry name" value="Bet v1-like"/>
    <property type="match status" value="1"/>
</dbReference>
<protein>
    <submittedName>
        <fullName evidence="1">SRPBCC family protein</fullName>
    </submittedName>
</protein>
<dbReference type="InterPro" id="IPR023393">
    <property type="entry name" value="START-like_dom_sf"/>
</dbReference>
<dbReference type="RefSeq" id="WP_344422674.1">
    <property type="nucleotide sequence ID" value="NZ_BAAANN010000019.1"/>
</dbReference>
<dbReference type="Pfam" id="PF10604">
    <property type="entry name" value="Polyketide_cyc2"/>
    <property type="match status" value="1"/>
</dbReference>
<dbReference type="CDD" id="cd07812">
    <property type="entry name" value="SRPBCC"/>
    <property type="match status" value="1"/>
</dbReference>
<dbReference type="Proteomes" id="UP001501116">
    <property type="component" value="Unassembled WGS sequence"/>
</dbReference>
<keyword evidence="2" id="KW-1185">Reference proteome</keyword>
<dbReference type="InterPro" id="IPR019587">
    <property type="entry name" value="Polyketide_cyclase/dehydratase"/>
</dbReference>
<accession>A0ABN2RGC7</accession>